<dbReference type="PANTHER" id="PTHR30616:SF2">
    <property type="entry name" value="PURINE NUCLEOSIDE PHOSPHORYLASE LACC1"/>
    <property type="match status" value="1"/>
</dbReference>
<comment type="catalytic activity">
    <reaction evidence="8">
        <text>adenosine + phosphate = alpha-D-ribose 1-phosphate + adenine</text>
        <dbReference type="Rhea" id="RHEA:27642"/>
        <dbReference type="ChEBI" id="CHEBI:16335"/>
        <dbReference type="ChEBI" id="CHEBI:16708"/>
        <dbReference type="ChEBI" id="CHEBI:43474"/>
        <dbReference type="ChEBI" id="CHEBI:57720"/>
        <dbReference type="EC" id="2.4.2.1"/>
    </reaction>
    <physiologicalReaction direction="left-to-right" evidence="8">
        <dbReference type="Rhea" id="RHEA:27643"/>
    </physiologicalReaction>
</comment>
<comment type="catalytic activity">
    <reaction evidence="9">
        <text>S-methyl-5'-thioadenosine + phosphate = 5-(methylsulfanyl)-alpha-D-ribose 1-phosphate + adenine</text>
        <dbReference type="Rhea" id="RHEA:11852"/>
        <dbReference type="ChEBI" id="CHEBI:16708"/>
        <dbReference type="ChEBI" id="CHEBI:17509"/>
        <dbReference type="ChEBI" id="CHEBI:43474"/>
        <dbReference type="ChEBI" id="CHEBI:58533"/>
        <dbReference type="EC" id="2.4.2.28"/>
    </reaction>
    <physiologicalReaction direction="left-to-right" evidence="9">
        <dbReference type="Rhea" id="RHEA:11853"/>
    </physiologicalReaction>
</comment>
<evidence type="ECO:0000256" key="8">
    <source>
        <dbReference type="ARBA" id="ARBA00048968"/>
    </source>
</evidence>
<evidence type="ECO:0000256" key="10">
    <source>
        <dbReference type="RuleBase" id="RU361274"/>
    </source>
</evidence>
<comment type="similarity">
    <text evidence="2 10">Belongs to the purine nucleoside phosphorylase YfiH/LACC1 family.</text>
</comment>
<evidence type="ECO:0000313" key="11">
    <source>
        <dbReference type="EMBL" id="WWA48614.1"/>
    </source>
</evidence>
<keyword evidence="3" id="KW-0808">Transferase</keyword>
<evidence type="ECO:0000256" key="6">
    <source>
        <dbReference type="ARBA" id="ARBA00022833"/>
    </source>
</evidence>
<sequence>MTRRGGVSGGAVAGLQCGFGADDDPAAVRRNRQLAAEAVLPGARLVGLHQVHSSDVVVVDDPWPEEERPRADALVTGRPGLLLGIVTADCAPVLLADRAAGVVGAAHAGWRGAQAGVLENTVEAMVALGADRSAIAAAIGPCIMQQSYEVDDGFRARFGSRESRFFVPGRPGHWQFDLPAYAAMRLRSAGVERVEALCRDTYAEPELFYSFRRATHRGEPNYGRLISLVGLSA</sequence>
<evidence type="ECO:0000313" key="12">
    <source>
        <dbReference type="Proteomes" id="UP001335183"/>
    </source>
</evidence>
<name>A0ABZ2DCS9_9SPHN</name>
<dbReference type="NCBIfam" id="TIGR00726">
    <property type="entry name" value="peptidoglycan editing factor PgeF"/>
    <property type="match status" value="1"/>
</dbReference>
<gene>
    <name evidence="11" type="primary">pgeF</name>
    <name evidence="11" type="ORF">V5F89_02605</name>
</gene>
<keyword evidence="12" id="KW-1185">Reference proteome</keyword>
<accession>A0ABZ2DCS9</accession>
<dbReference type="RefSeq" id="WP_338447494.1">
    <property type="nucleotide sequence ID" value="NZ_CP144918.1"/>
</dbReference>
<evidence type="ECO:0000256" key="5">
    <source>
        <dbReference type="ARBA" id="ARBA00022801"/>
    </source>
</evidence>
<dbReference type="CDD" id="cd16833">
    <property type="entry name" value="YfiH"/>
    <property type="match status" value="1"/>
</dbReference>
<reference evidence="11 12" key="1">
    <citation type="submission" date="2024-02" db="EMBL/GenBank/DDBJ databases">
        <title>The whole genome sequence of five bacterial samples isolated from Abu Dhabi Sabkha-shore region.</title>
        <authorList>
            <person name="Sudalaimuthuasari N."/>
            <person name="Sarfraz B."/>
            <person name="Tuyisabe J.D."/>
            <person name="Mugisha Ntwali L.D.M."/>
            <person name="Ali A.I.A.A."/>
            <person name="Almansoori S.Z.A."/>
            <person name="Alajami H.S.A."/>
            <person name="Almeqbaali A.A.S."/>
            <person name="Kundu B."/>
            <person name="Saeed E.E."/>
            <person name="Sukumarinath V."/>
            <person name="Mishra A.K."/>
            <person name="Hazzouri K.M."/>
            <person name="Almaskari R."/>
            <person name="Sharma A.K."/>
            <person name="Amiri K.M.A."/>
        </authorList>
    </citation>
    <scope>NUCLEOTIDE SEQUENCE [LARGE SCALE GENOMIC DNA]</scope>
    <source>
        <strain evidence="12">kcgeb_sd</strain>
    </source>
</reference>
<dbReference type="InterPro" id="IPR011324">
    <property type="entry name" value="Cytotoxic_necrot_fac-like_cat"/>
</dbReference>
<dbReference type="InterPro" id="IPR003730">
    <property type="entry name" value="Cu_polyphenol_OxRdtase"/>
</dbReference>
<dbReference type="Gene3D" id="3.60.140.10">
    <property type="entry name" value="CNF1/YfiH-like putative cysteine hydrolases"/>
    <property type="match status" value="1"/>
</dbReference>
<dbReference type="SUPFAM" id="SSF64438">
    <property type="entry name" value="CNF1/YfiH-like putative cysteine hydrolases"/>
    <property type="match status" value="1"/>
</dbReference>
<dbReference type="Proteomes" id="UP001335183">
    <property type="component" value="Chromosome"/>
</dbReference>
<dbReference type="PANTHER" id="PTHR30616">
    <property type="entry name" value="UNCHARACTERIZED PROTEIN YFIH"/>
    <property type="match status" value="1"/>
</dbReference>
<evidence type="ECO:0000256" key="4">
    <source>
        <dbReference type="ARBA" id="ARBA00022723"/>
    </source>
</evidence>
<evidence type="ECO:0000256" key="7">
    <source>
        <dbReference type="ARBA" id="ARBA00047989"/>
    </source>
</evidence>
<comment type="catalytic activity">
    <reaction evidence="1">
        <text>inosine + phosphate = alpha-D-ribose 1-phosphate + hypoxanthine</text>
        <dbReference type="Rhea" id="RHEA:27646"/>
        <dbReference type="ChEBI" id="CHEBI:17368"/>
        <dbReference type="ChEBI" id="CHEBI:17596"/>
        <dbReference type="ChEBI" id="CHEBI:43474"/>
        <dbReference type="ChEBI" id="CHEBI:57720"/>
        <dbReference type="EC" id="2.4.2.1"/>
    </reaction>
    <physiologicalReaction direction="left-to-right" evidence="1">
        <dbReference type="Rhea" id="RHEA:27647"/>
    </physiologicalReaction>
</comment>
<dbReference type="EMBL" id="CP144918">
    <property type="protein sequence ID" value="WWA48614.1"/>
    <property type="molecule type" value="Genomic_DNA"/>
</dbReference>
<evidence type="ECO:0000256" key="1">
    <source>
        <dbReference type="ARBA" id="ARBA00000553"/>
    </source>
</evidence>
<protein>
    <recommendedName>
        <fullName evidence="10">Purine nucleoside phosphorylase</fullName>
    </recommendedName>
</protein>
<dbReference type="Pfam" id="PF02578">
    <property type="entry name" value="Cu-oxidase_4"/>
    <property type="match status" value="1"/>
</dbReference>
<organism evidence="11 12">
    <name type="scientific">Pelagerythrobacter marensis</name>
    <dbReference type="NCBI Taxonomy" id="543877"/>
    <lineage>
        <taxon>Bacteria</taxon>
        <taxon>Pseudomonadati</taxon>
        <taxon>Pseudomonadota</taxon>
        <taxon>Alphaproteobacteria</taxon>
        <taxon>Sphingomonadales</taxon>
        <taxon>Erythrobacteraceae</taxon>
        <taxon>Pelagerythrobacter</taxon>
    </lineage>
</organism>
<keyword evidence="5" id="KW-0378">Hydrolase</keyword>
<evidence type="ECO:0000256" key="3">
    <source>
        <dbReference type="ARBA" id="ARBA00022679"/>
    </source>
</evidence>
<proteinExistence type="inferred from homology"/>
<comment type="catalytic activity">
    <reaction evidence="7">
        <text>adenosine + H2O + H(+) = inosine + NH4(+)</text>
        <dbReference type="Rhea" id="RHEA:24408"/>
        <dbReference type="ChEBI" id="CHEBI:15377"/>
        <dbReference type="ChEBI" id="CHEBI:15378"/>
        <dbReference type="ChEBI" id="CHEBI:16335"/>
        <dbReference type="ChEBI" id="CHEBI:17596"/>
        <dbReference type="ChEBI" id="CHEBI:28938"/>
        <dbReference type="EC" id="3.5.4.4"/>
    </reaction>
    <physiologicalReaction direction="left-to-right" evidence="7">
        <dbReference type="Rhea" id="RHEA:24409"/>
    </physiologicalReaction>
</comment>
<keyword evidence="6" id="KW-0862">Zinc</keyword>
<evidence type="ECO:0000256" key="9">
    <source>
        <dbReference type="ARBA" id="ARBA00049893"/>
    </source>
</evidence>
<dbReference type="InterPro" id="IPR038371">
    <property type="entry name" value="Cu_polyphenol_OxRdtase_sf"/>
</dbReference>
<keyword evidence="4" id="KW-0479">Metal-binding</keyword>
<evidence type="ECO:0000256" key="2">
    <source>
        <dbReference type="ARBA" id="ARBA00007353"/>
    </source>
</evidence>